<comment type="caution">
    <text evidence="2">The sequence shown here is derived from an EMBL/GenBank/DDBJ whole genome shotgun (WGS) entry which is preliminary data.</text>
</comment>
<dbReference type="NCBIfam" id="TIGR01440">
    <property type="entry name" value="TIGR01440 family protein"/>
    <property type="match status" value="1"/>
</dbReference>
<accession>A0A1Q5T909</accession>
<evidence type="ECO:0000313" key="3">
    <source>
        <dbReference type="Proteomes" id="UP000186030"/>
    </source>
</evidence>
<sequence length="230" mass="24718">MSIAGISGAGLGFDEPPSKVPVFVKGGVDKNERRRGEDMDARLTEWRQQWQAILREFRKQAPLGRGDIVVIGCSTSEVLGERIGTAGSMDVAAMLFAELDAWRRETGIALAFQCCEHLNRALVVERETAKAHGLEIVSVVPVPKAGGAMAAYAYRKLDDPVVVEAIRADAGIDIGHTLIGMHLKPVAVPVRVSMKHIGSACVTLAKTRPKLIGGARAVYSLENPNDSCSF</sequence>
<evidence type="ECO:0000313" key="2">
    <source>
        <dbReference type="EMBL" id="OKO96690.1"/>
    </source>
</evidence>
<name>A0A1Q5T909_9BACL</name>
<gene>
    <name evidence="2" type="ORF">BRO54_0243</name>
</gene>
<proteinExistence type="inferred from homology"/>
<reference evidence="2 3" key="1">
    <citation type="submission" date="2016-11" db="EMBL/GenBank/DDBJ databases">
        <authorList>
            <person name="Kadnikov V."/>
            <person name="Nazina T."/>
        </authorList>
    </citation>
    <scope>NUCLEOTIDE SEQUENCE [LARGE SCALE GENOMIC DNA]</scope>
    <source>
        <strain evidence="2 3">1017</strain>
    </source>
</reference>
<evidence type="ECO:0000256" key="1">
    <source>
        <dbReference type="HAMAP-Rule" id="MF_00800"/>
    </source>
</evidence>
<dbReference type="Gene3D" id="3.40.50.10360">
    <property type="entry name" value="Hypothetical protein TT1679"/>
    <property type="match status" value="1"/>
</dbReference>
<protein>
    <recommendedName>
        <fullName evidence="1">UPF0340 protein BRO54_0243</fullName>
    </recommendedName>
</protein>
<dbReference type="AlphaFoldDB" id="A0A1Q5T909"/>
<dbReference type="InterPro" id="IPR006340">
    <property type="entry name" value="DUF436"/>
</dbReference>
<dbReference type="Proteomes" id="UP000186030">
    <property type="component" value="Unassembled WGS sequence"/>
</dbReference>
<comment type="similarity">
    <text evidence="1">Belongs to the UPF0340 family.</text>
</comment>
<dbReference type="SUPFAM" id="SSF110710">
    <property type="entry name" value="TTHA0583/YokD-like"/>
    <property type="match status" value="1"/>
</dbReference>
<dbReference type="Pfam" id="PF04260">
    <property type="entry name" value="DUF436"/>
    <property type="match status" value="1"/>
</dbReference>
<organism evidence="2 3">
    <name type="scientific">Geobacillus proteiniphilus</name>
    <dbReference type="NCBI Taxonomy" id="860353"/>
    <lineage>
        <taxon>Bacteria</taxon>
        <taxon>Bacillati</taxon>
        <taxon>Bacillota</taxon>
        <taxon>Bacilli</taxon>
        <taxon>Bacillales</taxon>
        <taxon>Anoxybacillaceae</taxon>
        <taxon>Geobacillus</taxon>
    </lineage>
</organism>
<dbReference type="InterPro" id="IPR028345">
    <property type="entry name" value="Antibiotic_NAT-like"/>
</dbReference>
<dbReference type="HAMAP" id="MF_00800">
    <property type="entry name" value="UPF0340"/>
    <property type="match status" value="1"/>
</dbReference>
<dbReference type="EMBL" id="MQMG01000002">
    <property type="protein sequence ID" value="OKO96690.1"/>
    <property type="molecule type" value="Genomic_DNA"/>
</dbReference>
<reference evidence="3" key="2">
    <citation type="submission" date="2017-01" db="EMBL/GenBank/DDBJ databases">
        <title>Genome sequencing and annotation of Geobacillus sp. 1017, a Hydrocarbon-Oxidizing Thermophilic Bacterium Isolated from a Heavy Oil Reservoir (China).</title>
        <authorList>
            <person name="Kadnikov V.V."/>
            <person name="Mardanov A.V."/>
            <person name="Poltaraus A.B."/>
            <person name="Sokolova D.S."/>
            <person name="Semenova E.M."/>
            <person name="Ravin N.V."/>
            <person name="Tourova T.P."/>
            <person name="Nazina T.N."/>
        </authorList>
    </citation>
    <scope>NUCLEOTIDE SEQUENCE [LARGE SCALE GENOMIC DNA]</scope>
    <source>
        <strain evidence="3">1017</strain>
    </source>
</reference>